<dbReference type="Gene3D" id="3.40.50.620">
    <property type="entry name" value="HUPs"/>
    <property type="match status" value="1"/>
</dbReference>
<comment type="caution">
    <text evidence="3">The sequence shown here is derived from an EMBL/GenBank/DDBJ whole genome shotgun (WGS) entry which is preliminary data.</text>
</comment>
<sequence>MSTTRQPAVIVGVDGSENSAKAVDWAAKQAQMTGNDLVLVAVWAPYARSLNTSPAGALAVAASGINPEREAASLLEDARTRFDPAGINVVAKTIEGYPGRSLVDEAQEGDLLVVGSEGRTGIAGMMLGSTSYYCLRHAQSTVVIIR</sequence>
<dbReference type="RefSeq" id="WP_123273161.1">
    <property type="nucleotide sequence ID" value="NZ_RJJQ01000032.1"/>
</dbReference>
<evidence type="ECO:0000313" key="4">
    <source>
        <dbReference type="Proteomes" id="UP000271678"/>
    </source>
</evidence>
<dbReference type="InterPro" id="IPR006016">
    <property type="entry name" value="UspA"/>
</dbReference>
<dbReference type="Proteomes" id="UP000271678">
    <property type="component" value="Unassembled WGS sequence"/>
</dbReference>
<evidence type="ECO:0000313" key="3">
    <source>
        <dbReference type="EMBL" id="RNI17233.1"/>
    </source>
</evidence>
<protein>
    <submittedName>
        <fullName evidence="3">Universal stress protein</fullName>
    </submittedName>
</protein>
<keyword evidence="4" id="KW-1185">Reference proteome</keyword>
<dbReference type="PRINTS" id="PR01438">
    <property type="entry name" value="UNVRSLSTRESS"/>
</dbReference>
<organism evidence="3 4">
    <name type="scientific">Flexivirga caeni</name>
    <dbReference type="NCBI Taxonomy" id="2294115"/>
    <lineage>
        <taxon>Bacteria</taxon>
        <taxon>Bacillati</taxon>
        <taxon>Actinomycetota</taxon>
        <taxon>Actinomycetes</taxon>
        <taxon>Micrococcales</taxon>
        <taxon>Dermacoccaceae</taxon>
        <taxon>Flexivirga</taxon>
    </lineage>
</organism>
<accession>A0A3M9LXB4</accession>
<dbReference type="SUPFAM" id="SSF52402">
    <property type="entry name" value="Adenine nucleotide alpha hydrolases-like"/>
    <property type="match status" value="1"/>
</dbReference>
<name>A0A3M9LXB4_9MICO</name>
<feature type="domain" description="UspA" evidence="2">
    <location>
        <begin position="9"/>
        <end position="146"/>
    </location>
</feature>
<dbReference type="PANTHER" id="PTHR31964">
    <property type="entry name" value="ADENINE NUCLEOTIDE ALPHA HYDROLASES-LIKE SUPERFAMILY PROTEIN"/>
    <property type="match status" value="1"/>
</dbReference>
<dbReference type="InterPro" id="IPR006015">
    <property type="entry name" value="Universal_stress_UspA"/>
</dbReference>
<dbReference type="EMBL" id="RJJQ01000032">
    <property type="protein sequence ID" value="RNI17233.1"/>
    <property type="molecule type" value="Genomic_DNA"/>
</dbReference>
<reference evidence="3 4" key="1">
    <citation type="submission" date="2018-11" db="EMBL/GenBank/DDBJ databases">
        <title>Draft genome of Simplicispira Flexivirga sp. BO-16.</title>
        <authorList>
            <person name="Im W.T."/>
        </authorList>
    </citation>
    <scope>NUCLEOTIDE SEQUENCE [LARGE SCALE GENOMIC DNA]</scope>
    <source>
        <strain evidence="3 4">BO-16</strain>
    </source>
</reference>
<dbReference type="AlphaFoldDB" id="A0A3M9LXB4"/>
<comment type="similarity">
    <text evidence="1">Belongs to the universal stress protein A family.</text>
</comment>
<proteinExistence type="inferred from homology"/>
<dbReference type="PANTHER" id="PTHR31964:SF113">
    <property type="entry name" value="USPA DOMAIN-CONTAINING PROTEIN"/>
    <property type="match status" value="1"/>
</dbReference>
<gene>
    <name evidence="3" type="ORF">EFY87_19555</name>
</gene>
<dbReference type="CDD" id="cd23659">
    <property type="entry name" value="USP_At3g01520-like"/>
    <property type="match status" value="1"/>
</dbReference>
<dbReference type="OrthoDB" id="6174426at2"/>
<evidence type="ECO:0000259" key="2">
    <source>
        <dbReference type="Pfam" id="PF00582"/>
    </source>
</evidence>
<dbReference type="InterPro" id="IPR014729">
    <property type="entry name" value="Rossmann-like_a/b/a_fold"/>
</dbReference>
<dbReference type="Pfam" id="PF00582">
    <property type="entry name" value="Usp"/>
    <property type="match status" value="1"/>
</dbReference>
<evidence type="ECO:0000256" key="1">
    <source>
        <dbReference type="ARBA" id="ARBA00008791"/>
    </source>
</evidence>